<dbReference type="OrthoDB" id="6144670at2759"/>
<dbReference type="InterPro" id="IPR041679">
    <property type="entry name" value="DNA2/NAM7-like_C"/>
</dbReference>
<proteinExistence type="predicted"/>
<protein>
    <submittedName>
        <fullName evidence="3">ZNFX1</fullName>
    </submittedName>
</protein>
<dbReference type="Proteomes" id="UP000593567">
    <property type="component" value="Unassembled WGS sequence"/>
</dbReference>
<gene>
    <name evidence="3" type="ORF">EB796_017572</name>
</gene>
<keyword evidence="4" id="KW-1185">Reference proteome</keyword>
<name>A0A7J7JCX5_BUGNE</name>
<dbReference type="CDD" id="cd18808">
    <property type="entry name" value="SF1_C_Upf1"/>
    <property type="match status" value="1"/>
</dbReference>
<organism evidence="3 4">
    <name type="scientific">Bugula neritina</name>
    <name type="common">Brown bryozoan</name>
    <name type="synonym">Sertularia neritina</name>
    <dbReference type="NCBI Taxonomy" id="10212"/>
    <lineage>
        <taxon>Eukaryota</taxon>
        <taxon>Metazoa</taxon>
        <taxon>Spiralia</taxon>
        <taxon>Lophotrochozoa</taxon>
        <taxon>Bryozoa</taxon>
        <taxon>Gymnolaemata</taxon>
        <taxon>Cheilostomatida</taxon>
        <taxon>Flustrina</taxon>
        <taxon>Buguloidea</taxon>
        <taxon>Bugulidae</taxon>
        <taxon>Bugula</taxon>
    </lineage>
</organism>
<dbReference type="InterPro" id="IPR041677">
    <property type="entry name" value="DNA2/NAM7_AAA_11"/>
</dbReference>
<dbReference type="GO" id="GO:0031048">
    <property type="term" value="P:regulatory ncRNA-mediated heterochromatin formation"/>
    <property type="evidence" value="ECO:0007669"/>
    <property type="project" value="TreeGrafter"/>
</dbReference>
<dbReference type="Gene3D" id="3.40.50.300">
    <property type="entry name" value="P-loop containing nucleotide triphosphate hydrolases"/>
    <property type="match status" value="3"/>
</dbReference>
<dbReference type="InterPro" id="IPR027417">
    <property type="entry name" value="P-loop_NTPase"/>
</dbReference>
<dbReference type="Pfam" id="PF13086">
    <property type="entry name" value="AAA_11"/>
    <property type="match status" value="2"/>
</dbReference>
<dbReference type="GO" id="GO:0004386">
    <property type="term" value="F:helicase activity"/>
    <property type="evidence" value="ECO:0007669"/>
    <property type="project" value="InterPro"/>
</dbReference>
<dbReference type="EMBL" id="VXIV02002615">
    <property type="protein sequence ID" value="KAF6024122.1"/>
    <property type="molecule type" value="Genomic_DNA"/>
</dbReference>
<feature type="domain" description="DNA2/NAM7 helicase helicase" evidence="1">
    <location>
        <begin position="37"/>
        <end position="135"/>
    </location>
</feature>
<evidence type="ECO:0000259" key="1">
    <source>
        <dbReference type="Pfam" id="PF13086"/>
    </source>
</evidence>
<dbReference type="PANTHER" id="PTHR10887:SF341">
    <property type="entry name" value="NFX1-TYPE ZINC FINGER-CONTAINING PROTEIN 1"/>
    <property type="match status" value="1"/>
</dbReference>
<evidence type="ECO:0000313" key="4">
    <source>
        <dbReference type="Proteomes" id="UP000593567"/>
    </source>
</evidence>
<accession>A0A7J7JCX5</accession>
<feature type="domain" description="DNA2/NAM7 helicase-like C-terminal" evidence="2">
    <location>
        <begin position="273"/>
        <end position="363"/>
    </location>
</feature>
<dbReference type="CDD" id="cd17936">
    <property type="entry name" value="EEXXEc_NFX1"/>
    <property type="match status" value="1"/>
</dbReference>
<dbReference type="SUPFAM" id="SSF52540">
    <property type="entry name" value="P-loop containing nucleoside triphosphate hydrolases"/>
    <property type="match status" value="1"/>
</dbReference>
<comment type="caution">
    <text evidence="3">The sequence shown here is derived from an EMBL/GenBank/DDBJ whole genome shotgun (WGS) entry which is preliminary data.</text>
</comment>
<dbReference type="InterPro" id="IPR045055">
    <property type="entry name" value="DNA2/NAM7-like"/>
</dbReference>
<dbReference type="Pfam" id="PF13087">
    <property type="entry name" value="AAA_12"/>
    <property type="match status" value="2"/>
</dbReference>
<dbReference type="PANTHER" id="PTHR10887">
    <property type="entry name" value="DNA2/NAM7 HELICASE FAMILY"/>
    <property type="match status" value="1"/>
</dbReference>
<sequence>MYLKPGVTYKLHTGNSLTSPVPLQNFDEWPRAEEMGFNQSQYEAYKSALTEEFVVIQGPPGTGKTYVGLRIVKTFIENLFNSSSKLSSGQSKTVTNWNSPVRCSVDKLPNRMYKPMLIVCYTNHALDQFLEGILEFCESSDTAVILETQNPLMHFVDKKAMTEEEVMSLTDQCKESTFDIANDLPVRERSQQDVDVLKRAKVIGMTTTGAARMQSVLQQVGPEIVVVEEAAEVLEAHIITALSQHCKHLILIGDHKQLKPNPTVYDLAKQYHLDLSLFERMVNNGLPVKTLNIQHRMRPEVSKYMRHIYDRLDDHHSIMNRESVKGMAKSVFFFNHQNPEEEEQGLMSKSNIFEADMVVALASIFFVTTGEENDIIILSLVRSNKGGKSGFVKIENRVCVSLSRAKLGMYVFGNFDMICKDSEVWANIVKDAQTCGEFGEEFNLSCVRHSEPALVKTPEDFEKKAPLGKLSI</sequence>
<evidence type="ECO:0000313" key="3">
    <source>
        <dbReference type="EMBL" id="KAF6024122.1"/>
    </source>
</evidence>
<reference evidence="3" key="1">
    <citation type="submission" date="2020-06" db="EMBL/GenBank/DDBJ databases">
        <title>Draft genome of Bugula neritina, a colonial animal packing powerful symbionts and potential medicines.</title>
        <authorList>
            <person name="Rayko M."/>
        </authorList>
    </citation>
    <scope>NUCLEOTIDE SEQUENCE [LARGE SCALE GENOMIC DNA]</scope>
    <source>
        <strain evidence="3">Kwan_BN1</strain>
    </source>
</reference>
<feature type="domain" description="DNA2/NAM7 helicase helicase" evidence="1">
    <location>
        <begin position="171"/>
        <end position="260"/>
    </location>
</feature>
<feature type="domain" description="DNA2/NAM7 helicase-like C-terminal" evidence="2">
    <location>
        <begin position="370"/>
        <end position="414"/>
    </location>
</feature>
<evidence type="ECO:0000259" key="2">
    <source>
        <dbReference type="Pfam" id="PF13087"/>
    </source>
</evidence>
<dbReference type="InterPro" id="IPR047187">
    <property type="entry name" value="SF1_C_Upf1"/>
</dbReference>
<dbReference type="GO" id="GO:0031380">
    <property type="term" value="C:nuclear RNA-directed RNA polymerase complex"/>
    <property type="evidence" value="ECO:0007669"/>
    <property type="project" value="TreeGrafter"/>
</dbReference>
<dbReference type="AlphaFoldDB" id="A0A7J7JCX5"/>